<feature type="region of interest" description="Disordered" evidence="1">
    <location>
        <begin position="1"/>
        <end position="70"/>
    </location>
</feature>
<feature type="region of interest" description="Disordered" evidence="1">
    <location>
        <begin position="100"/>
        <end position="227"/>
    </location>
</feature>
<feature type="compositionally biased region" description="Low complexity" evidence="1">
    <location>
        <begin position="114"/>
        <end position="123"/>
    </location>
</feature>
<dbReference type="Proteomes" id="UP000434957">
    <property type="component" value="Unassembled WGS sequence"/>
</dbReference>
<accession>A0A6A3KMX9</accession>
<feature type="compositionally biased region" description="Low complexity" evidence="1">
    <location>
        <begin position="1"/>
        <end position="15"/>
    </location>
</feature>
<evidence type="ECO:0000313" key="5">
    <source>
        <dbReference type="Proteomes" id="UP000429607"/>
    </source>
</evidence>
<evidence type="ECO:0000313" key="2">
    <source>
        <dbReference type="EMBL" id="KAE9006788.1"/>
    </source>
</evidence>
<evidence type="ECO:0000256" key="1">
    <source>
        <dbReference type="SAM" id="MobiDB-lite"/>
    </source>
</evidence>
<evidence type="ECO:0000313" key="7">
    <source>
        <dbReference type="Proteomes" id="UP000435112"/>
    </source>
</evidence>
<dbReference type="EMBL" id="QXFV01001402">
    <property type="protein sequence ID" value="KAE9006788.1"/>
    <property type="molecule type" value="Genomic_DNA"/>
</dbReference>
<feature type="compositionally biased region" description="Low complexity" evidence="1">
    <location>
        <begin position="286"/>
        <end position="304"/>
    </location>
</feature>
<name>A0A6A3KMX9_9STRA</name>
<proteinExistence type="predicted"/>
<dbReference type="Proteomes" id="UP000429607">
    <property type="component" value="Unassembled WGS sequence"/>
</dbReference>
<gene>
    <name evidence="2" type="ORF">PR001_g17122</name>
    <name evidence="3" type="ORF">PR002_g7041</name>
    <name evidence="4" type="ORF">PR003_g7163</name>
</gene>
<feature type="compositionally biased region" description="Basic and acidic residues" evidence="1">
    <location>
        <begin position="42"/>
        <end position="51"/>
    </location>
</feature>
<dbReference type="Proteomes" id="UP000435112">
    <property type="component" value="Unassembled WGS sequence"/>
</dbReference>
<evidence type="ECO:0000313" key="6">
    <source>
        <dbReference type="Proteomes" id="UP000434957"/>
    </source>
</evidence>
<evidence type="ECO:0000313" key="3">
    <source>
        <dbReference type="EMBL" id="KAE9036526.1"/>
    </source>
</evidence>
<comment type="caution">
    <text evidence="2">The sequence shown here is derived from an EMBL/GenBank/DDBJ whole genome shotgun (WGS) entry which is preliminary data.</text>
</comment>
<sequence>MARARVVEVVVQQAKRAPDNRPANQNQEETKTDDPVDESNPSDERDEHGADETPSAAQEAPASTNDDGAAMAPVTALAAALQQMTTTMARIDARLDQLSTTVTSPAQLPAPTDANTQAAATQHPPAPTTNPPASTSAQHAPAAPVVTGGQPRDEQAATGRPTVLQSRDDSGDGGDSSDDGGDSSDDDDASDSSSDGDSDSDDGGSRRGRRQPVTRPGDDDFHRNRRRTIRDLDLPTFLPTSQTSVTTWIARVDLALEGARLSGRGDWTNQELDYILGNKLQTARPAGGSSWTASCATTSTHERS</sequence>
<feature type="region of interest" description="Disordered" evidence="1">
    <location>
        <begin position="285"/>
        <end position="304"/>
    </location>
</feature>
<evidence type="ECO:0000313" key="4">
    <source>
        <dbReference type="EMBL" id="KAE9346980.1"/>
    </source>
</evidence>
<reference evidence="5 7" key="1">
    <citation type="submission" date="2018-09" db="EMBL/GenBank/DDBJ databases">
        <title>Genomic investigation of the strawberry pathogen Phytophthora fragariae indicates pathogenicity is determined by transcriptional variation in three key races.</title>
        <authorList>
            <person name="Adams T.M."/>
            <person name="Armitage A.D."/>
            <person name="Sobczyk M.K."/>
            <person name="Bates H.J."/>
            <person name="Dunwell J.M."/>
            <person name="Nellist C.F."/>
            <person name="Harrison R.J."/>
        </authorList>
    </citation>
    <scope>NUCLEOTIDE SEQUENCE [LARGE SCALE GENOMIC DNA]</scope>
    <source>
        <strain evidence="2 5">SCRP249</strain>
        <strain evidence="3 7">SCRP324</strain>
        <strain evidence="4 6">SCRP333</strain>
    </source>
</reference>
<dbReference type="EMBL" id="QXFU01000328">
    <property type="protein sequence ID" value="KAE9036526.1"/>
    <property type="molecule type" value="Genomic_DNA"/>
</dbReference>
<protein>
    <submittedName>
        <fullName evidence="2">Uncharacterized protein</fullName>
    </submittedName>
</protein>
<keyword evidence="6" id="KW-1185">Reference proteome</keyword>
<feature type="compositionally biased region" description="Acidic residues" evidence="1">
    <location>
        <begin position="171"/>
        <end position="202"/>
    </location>
</feature>
<dbReference type="EMBL" id="QXFT01000332">
    <property type="protein sequence ID" value="KAE9346980.1"/>
    <property type="molecule type" value="Genomic_DNA"/>
</dbReference>
<dbReference type="AlphaFoldDB" id="A0A6A3KMX9"/>
<organism evidence="2 5">
    <name type="scientific">Phytophthora rubi</name>
    <dbReference type="NCBI Taxonomy" id="129364"/>
    <lineage>
        <taxon>Eukaryota</taxon>
        <taxon>Sar</taxon>
        <taxon>Stramenopiles</taxon>
        <taxon>Oomycota</taxon>
        <taxon>Peronosporomycetes</taxon>
        <taxon>Peronosporales</taxon>
        <taxon>Peronosporaceae</taxon>
        <taxon>Phytophthora</taxon>
    </lineage>
</organism>